<gene>
    <name evidence="2" type="ORF">FOB51_16315</name>
</gene>
<dbReference type="GO" id="GO:0003700">
    <property type="term" value="F:DNA-binding transcription factor activity"/>
    <property type="evidence" value="ECO:0007669"/>
    <property type="project" value="InterPro"/>
</dbReference>
<dbReference type="Pfam" id="PF00126">
    <property type="entry name" value="HTH_1"/>
    <property type="match status" value="1"/>
</dbReference>
<protein>
    <submittedName>
        <fullName evidence="2">LysR family transcriptional regulator</fullName>
    </submittedName>
</protein>
<dbReference type="InterPro" id="IPR036388">
    <property type="entry name" value="WH-like_DNA-bd_sf"/>
</dbReference>
<dbReference type="EMBL" id="CP044081">
    <property type="protein sequence ID" value="QEU09438.1"/>
    <property type="molecule type" value="Genomic_DNA"/>
</dbReference>
<dbReference type="InterPro" id="IPR036390">
    <property type="entry name" value="WH_DNA-bd_sf"/>
</dbReference>
<dbReference type="SUPFAM" id="SSF46785">
    <property type="entry name" value="Winged helix' DNA-binding domain"/>
    <property type="match status" value="1"/>
</dbReference>
<dbReference type="Proteomes" id="UP000324507">
    <property type="component" value="Chromosome"/>
</dbReference>
<dbReference type="InterPro" id="IPR000847">
    <property type="entry name" value="LysR_HTH_N"/>
</dbReference>
<evidence type="ECO:0000259" key="1">
    <source>
        <dbReference type="PROSITE" id="PS50931"/>
    </source>
</evidence>
<dbReference type="Gene3D" id="1.10.10.10">
    <property type="entry name" value="Winged helix-like DNA-binding domain superfamily/Winged helix DNA-binding domain"/>
    <property type="match status" value="1"/>
</dbReference>
<evidence type="ECO:0000313" key="2">
    <source>
        <dbReference type="EMBL" id="QEU09438.1"/>
    </source>
</evidence>
<accession>A0A5P2QTN1</accession>
<evidence type="ECO:0000313" key="3">
    <source>
        <dbReference type="Proteomes" id="UP000324507"/>
    </source>
</evidence>
<sequence length="50" mass="5582">MGGHRTAHRAAEICNVSRPTRSAQVRKLEQKLGFDPFERPSHNLLPSTAI</sequence>
<dbReference type="PROSITE" id="PS50931">
    <property type="entry name" value="HTH_LYSR"/>
    <property type="match status" value="1"/>
</dbReference>
<dbReference type="AlphaFoldDB" id="A0A5P2QTN1"/>
<name>A0A5P2QTN1_9RHOB</name>
<feature type="domain" description="HTH lysR-type" evidence="1">
    <location>
        <begin position="1"/>
        <end position="47"/>
    </location>
</feature>
<organism evidence="2 3">
    <name type="scientific">Paracoccus yeei</name>
    <dbReference type="NCBI Taxonomy" id="147645"/>
    <lineage>
        <taxon>Bacteria</taxon>
        <taxon>Pseudomonadati</taxon>
        <taxon>Pseudomonadota</taxon>
        <taxon>Alphaproteobacteria</taxon>
        <taxon>Rhodobacterales</taxon>
        <taxon>Paracoccaceae</taxon>
        <taxon>Paracoccus</taxon>
    </lineage>
</organism>
<proteinExistence type="predicted"/>
<dbReference type="RefSeq" id="WP_150351191.1">
    <property type="nucleotide sequence ID" value="NZ_CP038095.1"/>
</dbReference>
<reference evidence="2 3" key="1">
    <citation type="submission" date="2019-09" db="EMBL/GenBank/DDBJ databases">
        <title>FDA dAtabase for Regulatory Grade micrObial Sequences (FDA-ARGOS): Supporting development and validation of Infectious Disease Dx tests.</title>
        <authorList>
            <person name="Sciortino C."/>
            <person name="Tallon L."/>
            <person name="Sadzewicz L."/>
            <person name="Vavikolanu K."/>
            <person name="Mehta A."/>
            <person name="Aluvathingal J."/>
            <person name="Nadendla S."/>
            <person name="Nandy P."/>
            <person name="Geyer C."/>
            <person name="Yan Y."/>
            <person name="Sichtig H."/>
        </authorList>
    </citation>
    <scope>NUCLEOTIDE SEQUENCE [LARGE SCALE GENOMIC DNA]</scope>
    <source>
        <strain evidence="2 3">FDAARGOS_643</strain>
    </source>
</reference>